<evidence type="ECO:0000259" key="8">
    <source>
        <dbReference type="Pfam" id="PF13359"/>
    </source>
</evidence>
<organism>
    <name type="scientific">Solenopsis invicta</name>
    <name type="common">Red imported fire ant</name>
    <name type="synonym">Solenopsis wagneri</name>
    <dbReference type="NCBI Taxonomy" id="13686"/>
    <lineage>
        <taxon>Eukaryota</taxon>
        <taxon>Metazoa</taxon>
        <taxon>Ecdysozoa</taxon>
        <taxon>Arthropoda</taxon>
        <taxon>Hexapoda</taxon>
        <taxon>Insecta</taxon>
        <taxon>Pterygota</taxon>
        <taxon>Neoptera</taxon>
        <taxon>Endopterygota</taxon>
        <taxon>Hymenoptera</taxon>
        <taxon>Apocrita</taxon>
        <taxon>Aculeata</taxon>
        <taxon>Formicoidea</taxon>
        <taxon>Formicidae</taxon>
        <taxon>Myrmicinae</taxon>
        <taxon>Solenopsis</taxon>
    </lineage>
</organism>
<dbReference type="GO" id="GO:0005634">
    <property type="term" value="C:nucleus"/>
    <property type="evidence" value="ECO:0007669"/>
    <property type="project" value="UniProtKB-SubCell"/>
</dbReference>
<evidence type="ECO:0000256" key="1">
    <source>
        <dbReference type="ARBA" id="ARBA00001968"/>
    </source>
</evidence>
<keyword evidence="5" id="KW-0479">Metal-binding</keyword>
<protein>
    <recommendedName>
        <fullName evidence="8">DDE Tnp4 domain-containing protein</fullName>
    </recommendedName>
</protein>
<keyword evidence="6" id="KW-0378">Hydrolase</keyword>
<name>E9JBJ6_SOLIN</name>
<dbReference type="InterPro" id="IPR045249">
    <property type="entry name" value="HARBI1-like"/>
</dbReference>
<evidence type="ECO:0000256" key="4">
    <source>
        <dbReference type="ARBA" id="ARBA00022722"/>
    </source>
</evidence>
<evidence type="ECO:0000256" key="2">
    <source>
        <dbReference type="ARBA" id="ARBA00004123"/>
    </source>
</evidence>
<evidence type="ECO:0000256" key="5">
    <source>
        <dbReference type="ARBA" id="ARBA00022723"/>
    </source>
</evidence>
<comment type="cofactor">
    <cofactor evidence="1">
        <name>a divalent metal cation</name>
        <dbReference type="ChEBI" id="CHEBI:60240"/>
    </cofactor>
</comment>
<keyword evidence="7" id="KW-0539">Nucleus</keyword>
<reference evidence="9" key="1">
    <citation type="journal article" date="2011" name="Proc. Natl. Acad. Sci. U.S.A.">
        <title>The genome of the fire ant Solenopsis invicta.</title>
        <authorList>
            <person name="Wurm Y."/>
            <person name="Wang J."/>
            <person name="Riba-Grognuz O."/>
            <person name="Corona M."/>
            <person name="Nygaard S."/>
            <person name="Hunt B.G."/>
            <person name="Ingram K.K."/>
            <person name="Falquet L."/>
            <person name="Nipitwattanaphon M."/>
            <person name="Gotzek D."/>
            <person name="Dijkstra M.B."/>
            <person name="Oettler J."/>
            <person name="Comtesse F."/>
            <person name="Shih C.J."/>
            <person name="Wu W.J."/>
            <person name="Yang C.C."/>
            <person name="Thomas J."/>
            <person name="Beaudoing E."/>
            <person name="Pradervand S."/>
            <person name="Flegel V."/>
            <person name="Cook E.D."/>
            <person name="Fabbretti R."/>
            <person name="Stockinger H."/>
            <person name="Long L."/>
            <person name="Farmerie W.G."/>
            <person name="Oakey J."/>
            <person name="Boomsma J.J."/>
            <person name="Pamilo P."/>
            <person name="Yi S.V."/>
            <person name="Heinze J."/>
            <person name="Goodisman M.A."/>
            <person name="Farinelli L."/>
            <person name="Harshman K."/>
            <person name="Hulo N."/>
            <person name="Cerutti L."/>
            <person name="Xenarios I."/>
            <person name="Shoemaker D."/>
            <person name="Keller L."/>
        </authorList>
    </citation>
    <scope>NUCLEOTIDE SEQUENCE [LARGE SCALE GENOMIC DNA]</scope>
</reference>
<dbReference type="EMBL" id="GL771189">
    <property type="protein sequence ID" value="EFZ09807.1"/>
    <property type="molecule type" value="Genomic_DNA"/>
</dbReference>
<accession>E9JBJ6</accession>
<dbReference type="GO" id="GO:0004518">
    <property type="term" value="F:nuclease activity"/>
    <property type="evidence" value="ECO:0007669"/>
    <property type="project" value="UniProtKB-KW"/>
</dbReference>
<evidence type="ECO:0000256" key="7">
    <source>
        <dbReference type="ARBA" id="ARBA00023242"/>
    </source>
</evidence>
<keyword evidence="4" id="KW-0540">Nuclease</keyword>
<comment type="similarity">
    <text evidence="3">Belongs to the HARBI1 family.</text>
</comment>
<dbReference type="GO" id="GO:0046872">
    <property type="term" value="F:metal ion binding"/>
    <property type="evidence" value="ECO:0007669"/>
    <property type="project" value="UniProtKB-KW"/>
</dbReference>
<feature type="domain" description="DDE Tnp4" evidence="8">
    <location>
        <begin position="100"/>
        <end position="202"/>
    </location>
</feature>
<dbReference type="PANTHER" id="PTHR22930:SF85">
    <property type="entry name" value="GH03217P-RELATED"/>
    <property type="match status" value="1"/>
</dbReference>
<feature type="non-terminal residue" evidence="9">
    <location>
        <position position="255"/>
    </location>
</feature>
<gene>
    <name evidence="9" type="ORF">SINV_11159</name>
</gene>
<proteinExistence type="inferred from homology"/>
<dbReference type="PANTHER" id="PTHR22930">
    <property type="match status" value="1"/>
</dbReference>
<dbReference type="InterPro" id="IPR027806">
    <property type="entry name" value="HARBI1_dom"/>
</dbReference>
<sequence>NDESDDNDLENIVLIENINRIRGKRQIPPRITGFVENVIPRYNNQQFRRHFRMKPEIFENLENRLGPLLFNPEALGRPAIPIRTQLLATIWLLSTPDSFRIFRNSDICKRINRNPPAFFPNGEYIIGDKAYPVLTWCIPPFRDNGRLTEEQKRFNKILSQKRQTIERAFALLKGRFRRLKFLDMSRLDLIPFFILAACVLHNICLQSNDDVEDFIGEGREPEEQGNHDREIEDNDEWQEFADGEIKRNYLCLVVS</sequence>
<evidence type="ECO:0000256" key="6">
    <source>
        <dbReference type="ARBA" id="ARBA00022801"/>
    </source>
</evidence>
<dbReference type="Pfam" id="PF13359">
    <property type="entry name" value="DDE_Tnp_4"/>
    <property type="match status" value="1"/>
</dbReference>
<evidence type="ECO:0000313" key="9">
    <source>
        <dbReference type="EMBL" id="EFZ09807.1"/>
    </source>
</evidence>
<dbReference type="OMA" id="IEDNDEW"/>
<evidence type="ECO:0000256" key="3">
    <source>
        <dbReference type="ARBA" id="ARBA00006958"/>
    </source>
</evidence>
<dbReference type="AlphaFoldDB" id="E9JBJ6"/>
<dbReference type="HOGENOM" id="CLU_1092282_0_0_1"/>
<feature type="non-terminal residue" evidence="9">
    <location>
        <position position="1"/>
    </location>
</feature>
<comment type="subcellular location">
    <subcellularLocation>
        <location evidence="2">Nucleus</location>
    </subcellularLocation>
</comment>
<dbReference type="GO" id="GO:0016787">
    <property type="term" value="F:hydrolase activity"/>
    <property type="evidence" value="ECO:0007669"/>
    <property type="project" value="UniProtKB-KW"/>
</dbReference>